<evidence type="ECO:0000256" key="7">
    <source>
        <dbReference type="ARBA" id="ARBA00022490"/>
    </source>
</evidence>
<evidence type="ECO:0000256" key="2">
    <source>
        <dbReference type="ARBA" id="ARBA00004496"/>
    </source>
</evidence>
<evidence type="ECO:0000256" key="13">
    <source>
        <dbReference type="ARBA" id="ARBA00033392"/>
    </source>
</evidence>
<dbReference type="Proteomes" id="UP000199118">
    <property type="component" value="Unassembled WGS sequence"/>
</dbReference>
<evidence type="ECO:0000256" key="1">
    <source>
        <dbReference type="ARBA" id="ARBA00002634"/>
    </source>
</evidence>
<feature type="region of interest" description="Disordered" evidence="17">
    <location>
        <begin position="1"/>
        <end position="52"/>
    </location>
</feature>
<dbReference type="NCBIfam" id="TIGR00088">
    <property type="entry name" value="trmD"/>
    <property type="match status" value="1"/>
</dbReference>
<dbReference type="SUPFAM" id="SSF75217">
    <property type="entry name" value="alpha/beta knot"/>
    <property type="match status" value="1"/>
</dbReference>
<keyword evidence="8 15" id="KW-0489">Methyltransferase</keyword>
<feature type="domain" description="tRNA methyltransferase TRMD/TRM10-type" evidence="18">
    <location>
        <begin position="65"/>
        <end position="282"/>
    </location>
</feature>
<feature type="compositionally biased region" description="Low complexity" evidence="17">
    <location>
        <begin position="13"/>
        <end position="35"/>
    </location>
</feature>
<keyword evidence="10 15" id="KW-0949">S-adenosyl-L-methionine</keyword>
<evidence type="ECO:0000256" key="6">
    <source>
        <dbReference type="ARBA" id="ARBA00014679"/>
    </source>
</evidence>
<comment type="similarity">
    <text evidence="3 15 16">Belongs to the RNA methyltransferase TrmD family.</text>
</comment>
<feature type="compositionally biased region" description="Acidic residues" evidence="17">
    <location>
        <begin position="1"/>
        <end position="12"/>
    </location>
</feature>
<evidence type="ECO:0000313" key="20">
    <source>
        <dbReference type="Proteomes" id="UP000199118"/>
    </source>
</evidence>
<dbReference type="InterPro" id="IPR016009">
    <property type="entry name" value="tRNA_MeTrfase_TRMD/TRM10"/>
</dbReference>
<keyword evidence="20" id="KW-1185">Reference proteome</keyword>
<dbReference type="InterPro" id="IPR023148">
    <property type="entry name" value="tRNA_m1G_MeTrfase_C_sf"/>
</dbReference>
<evidence type="ECO:0000256" key="15">
    <source>
        <dbReference type="HAMAP-Rule" id="MF_00605"/>
    </source>
</evidence>
<comment type="catalytic activity">
    <reaction evidence="14 15 16">
        <text>guanosine(37) in tRNA + S-adenosyl-L-methionine = N(1)-methylguanosine(37) in tRNA + S-adenosyl-L-homocysteine + H(+)</text>
        <dbReference type="Rhea" id="RHEA:36899"/>
        <dbReference type="Rhea" id="RHEA-COMP:10145"/>
        <dbReference type="Rhea" id="RHEA-COMP:10147"/>
        <dbReference type="ChEBI" id="CHEBI:15378"/>
        <dbReference type="ChEBI" id="CHEBI:57856"/>
        <dbReference type="ChEBI" id="CHEBI:59789"/>
        <dbReference type="ChEBI" id="CHEBI:73542"/>
        <dbReference type="ChEBI" id="CHEBI:74269"/>
        <dbReference type="EC" id="2.1.1.228"/>
    </reaction>
</comment>
<evidence type="ECO:0000259" key="18">
    <source>
        <dbReference type="Pfam" id="PF01746"/>
    </source>
</evidence>
<gene>
    <name evidence="15" type="primary">trmD</name>
    <name evidence="19" type="ORF">SAMN05444336_11511</name>
</gene>
<dbReference type="Gene3D" id="3.40.1280.10">
    <property type="match status" value="1"/>
</dbReference>
<name>A0A1H3FXR2_9RHOB</name>
<dbReference type="HAMAP" id="MF_00605">
    <property type="entry name" value="TrmD"/>
    <property type="match status" value="1"/>
</dbReference>
<dbReference type="CDD" id="cd18080">
    <property type="entry name" value="TrmD-like"/>
    <property type="match status" value="1"/>
</dbReference>
<dbReference type="AlphaFoldDB" id="A0A1H3FXR2"/>
<evidence type="ECO:0000256" key="14">
    <source>
        <dbReference type="ARBA" id="ARBA00047783"/>
    </source>
</evidence>
<evidence type="ECO:0000256" key="12">
    <source>
        <dbReference type="ARBA" id="ARBA00029736"/>
    </source>
</evidence>
<proteinExistence type="inferred from homology"/>
<keyword evidence="11 15" id="KW-0819">tRNA processing</keyword>
<comment type="function">
    <text evidence="1 15 16">Specifically methylates guanosine-37 in various tRNAs.</text>
</comment>
<feature type="compositionally biased region" description="Basic residues" evidence="17">
    <location>
        <begin position="37"/>
        <end position="47"/>
    </location>
</feature>
<evidence type="ECO:0000256" key="3">
    <source>
        <dbReference type="ARBA" id="ARBA00007630"/>
    </source>
</evidence>
<dbReference type="PANTHER" id="PTHR46417">
    <property type="entry name" value="TRNA (GUANINE-N(1)-)-METHYLTRANSFERASE"/>
    <property type="match status" value="1"/>
</dbReference>
<keyword evidence="7 15" id="KW-0963">Cytoplasm</keyword>
<keyword evidence="9 15" id="KW-0808">Transferase</keyword>
<evidence type="ECO:0000256" key="8">
    <source>
        <dbReference type="ARBA" id="ARBA00022603"/>
    </source>
</evidence>
<evidence type="ECO:0000256" key="11">
    <source>
        <dbReference type="ARBA" id="ARBA00022694"/>
    </source>
</evidence>
<evidence type="ECO:0000256" key="9">
    <source>
        <dbReference type="ARBA" id="ARBA00022679"/>
    </source>
</evidence>
<dbReference type="NCBIfam" id="NF000648">
    <property type="entry name" value="PRK00026.1"/>
    <property type="match status" value="1"/>
</dbReference>
<dbReference type="InterPro" id="IPR029026">
    <property type="entry name" value="tRNA_m1G_MTases_N"/>
</dbReference>
<comment type="subcellular location">
    <subcellularLocation>
        <location evidence="2 15 16">Cytoplasm</location>
    </subcellularLocation>
</comment>
<sequence>MSDAPEGPDEAASENPAAAPAEAPSAEASEAAAPSRSHGRIAVRPTRRPRDLMEETRVKNAWLARVLTLFPGMFPGPLGESLTGRALAEGLWALDRVDLREFGLGRHRAVDDTPAGGGAGMVLRADVVSAALDAAPTPGPVICLSPRGRPFDQAFAKALSEGPGATFLCGRFEGVDQRVIEARGMIEVSLGDFVMTGGEIAAMALIDATVRLIPRVLGNAESVEEESFSHGLLEAPHYTKPALWEGREIPEVLLSGHHARISQWRREEAERLTKERRPDLWRALRGE</sequence>
<evidence type="ECO:0000256" key="4">
    <source>
        <dbReference type="ARBA" id="ARBA00011738"/>
    </source>
</evidence>
<evidence type="ECO:0000256" key="10">
    <source>
        <dbReference type="ARBA" id="ARBA00022691"/>
    </source>
</evidence>
<feature type="binding site" evidence="15">
    <location>
        <begin position="190"/>
        <end position="195"/>
    </location>
    <ligand>
        <name>S-adenosyl-L-methionine</name>
        <dbReference type="ChEBI" id="CHEBI:59789"/>
    </ligand>
</feature>
<dbReference type="GO" id="GO:0002939">
    <property type="term" value="P:tRNA N1-guanine methylation"/>
    <property type="evidence" value="ECO:0007669"/>
    <property type="project" value="TreeGrafter"/>
</dbReference>
<dbReference type="EMBL" id="FNMZ01000015">
    <property type="protein sequence ID" value="SDX95756.1"/>
    <property type="molecule type" value="Genomic_DNA"/>
</dbReference>
<dbReference type="Pfam" id="PF01746">
    <property type="entry name" value="tRNA_m1G_MT"/>
    <property type="match status" value="1"/>
</dbReference>
<dbReference type="InterPro" id="IPR002649">
    <property type="entry name" value="tRNA_m1G_MeTrfase_TrmD"/>
</dbReference>
<evidence type="ECO:0000256" key="5">
    <source>
        <dbReference type="ARBA" id="ARBA00012807"/>
    </source>
</evidence>
<evidence type="ECO:0000313" key="19">
    <source>
        <dbReference type="EMBL" id="SDX95756.1"/>
    </source>
</evidence>
<dbReference type="GO" id="GO:0052906">
    <property type="term" value="F:tRNA (guanine(37)-N1)-methyltransferase activity"/>
    <property type="evidence" value="ECO:0007669"/>
    <property type="project" value="UniProtKB-UniRule"/>
</dbReference>
<dbReference type="RefSeq" id="WP_425426119.1">
    <property type="nucleotide sequence ID" value="NZ_FNMZ01000015.1"/>
</dbReference>
<evidence type="ECO:0000256" key="16">
    <source>
        <dbReference type="RuleBase" id="RU003464"/>
    </source>
</evidence>
<evidence type="ECO:0000256" key="17">
    <source>
        <dbReference type="SAM" id="MobiDB-lite"/>
    </source>
</evidence>
<dbReference type="Gene3D" id="1.10.1270.20">
    <property type="entry name" value="tRNA(m1g37)methyltransferase, domain 2"/>
    <property type="match status" value="1"/>
</dbReference>
<reference evidence="19 20" key="1">
    <citation type="submission" date="2016-10" db="EMBL/GenBank/DDBJ databases">
        <authorList>
            <person name="de Groot N.N."/>
        </authorList>
    </citation>
    <scope>NUCLEOTIDE SEQUENCE [LARGE SCALE GENOMIC DNA]</scope>
    <source>
        <strain evidence="19 20">DSM 17890</strain>
    </source>
</reference>
<organism evidence="19 20">
    <name type="scientific">Albimonas donghaensis</name>
    <dbReference type="NCBI Taxonomy" id="356660"/>
    <lineage>
        <taxon>Bacteria</taxon>
        <taxon>Pseudomonadati</taxon>
        <taxon>Pseudomonadota</taxon>
        <taxon>Alphaproteobacteria</taxon>
        <taxon>Rhodobacterales</taxon>
        <taxon>Paracoccaceae</taxon>
        <taxon>Albimonas</taxon>
    </lineage>
</organism>
<dbReference type="PANTHER" id="PTHR46417:SF1">
    <property type="entry name" value="TRNA (GUANINE-N(1)-)-METHYLTRANSFERASE"/>
    <property type="match status" value="1"/>
</dbReference>
<dbReference type="GO" id="GO:0005829">
    <property type="term" value="C:cytosol"/>
    <property type="evidence" value="ECO:0007669"/>
    <property type="project" value="TreeGrafter"/>
</dbReference>
<accession>A0A1H3FXR2</accession>
<protein>
    <recommendedName>
        <fullName evidence="6 15">tRNA (guanine-N(1)-)-methyltransferase</fullName>
        <ecNumber evidence="5 15">2.1.1.228</ecNumber>
    </recommendedName>
    <alternativeName>
        <fullName evidence="12 15">M1G-methyltransferase</fullName>
    </alternativeName>
    <alternativeName>
        <fullName evidence="13 15">tRNA [GM37] methyltransferase</fullName>
    </alternativeName>
</protein>
<dbReference type="EC" id="2.1.1.228" evidence="5 15"/>
<comment type="subunit">
    <text evidence="4 15 16">Homodimer.</text>
</comment>
<dbReference type="InterPro" id="IPR029028">
    <property type="entry name" value="Alpha/beta_knot_MTases"/>
</dbReference>
<feature type="binding site" evidence="15">
    <location>
        <position position="170"/>
    </location>
    <ligand>
        <name>S-adenosyl-L-methionine</name>
        <dbReference type="ChEBI" id="CHEBI:59789"/>
    </ligand>
</feature>
<dbReference type="STRING" id="356660.SAMN05444336_11511"/>